<feature type="domain" description="YdbS-like PH" evidence="3">
    <location>
        <begin position="109"/>
        <end position="186"/>
    </location>
</feature>
<protein>
    <recommendedName>
        <fullName evidence="3">YdbS-like PH domain-containing protein</fullName>
    </recommendedName>
</protein>
<keyword evidence="5" id="KW-1185">Reference proteome</keyword>
<keyword evidence="2" id="KW-0472">Membrane</keyword>
<dbReference type="InterPro" id="IPR005182">
    <property type="entry name" value="YdbS-like_PH"/>
</dbReference>
<sequence length="228" mass="25704">MRGHALPTRSRCGATRDRGPRHRRRFQRGRAAGRPLIGSPWKRGTTMDDLTTNRPTVLLRGEFSSRLRLYMLVYWGLPFVASIIGLPLLPFWLVFGPLWIRRYHASLRCELTERTVVIARGVLFRREMTIPLDKIQDISIREGPLLSALGILQLRIETAGQSQSSTGKSDADLTGLVNARAIRDRILEQRDALGSPEAPLRMADPQHALLAEIRDLLVRLEARIETGG</sequence>
<proteinExistence type="predicted"/>
<organism evidence="4 5">
    <name type="scientific">Sphingomonas spermidinifaciens</name>
    <dbReference type="NCBI Taxonomy" id="1141889"/>
    <lineage>
        <taxon>Bacteria</taxon>
        <taxon>Pseudomonadati</taxon>
        <taxon>Pseudomonadota</taxon>
        <taxon>Alphaproteobacteria</taxon>
        <taxon>Sphingomonadales</taxon>
        <taxon>Sphingomonadaceae</taxon>
        <taxon>Sphingomonas</taxon>
    </lineage>
</organism>
<dbReference type="EMBL" id="NWMW01000002">
    <property type="protein sequence ID" value="PCD01929.1"/>
    <property type="molecule type" value="Genomic_DNA"/>
</dbReference>
<evidence type="ECO:0000256" key="2">
    <source>
        <dbReference type="SAM" id="Phobius"/>
    </source>
</evidence>
<dbReference type="OrthoDB" id="8481729at2"/>
<keyword evidence="2" id="KW-0812">Transmembrane</keyword>
<accession>A0A2A4B2B8</accession>
<gene>
    <name evidence="4" type="ORF">COC42_10520</name>
</gene>
<reference evidence="4 5" key="1">
    <citation type="submission" date="2017-09" db="EMBL/GenBank/DDBJ databases">
        <title>Sphingomonas spermidinifaciens 9NM-10, whole genome shotgun sequence.</title>
        <authorList>
            <person name="Feng G."/>
            <person name="Zhu H."/>
        </authorList>
    </citation>
    <scope>NUCLEOTIDE SEQUENCE [LARGE SCALE GENOMIC DNA]</scope>
    <source>
        <strain evidence="4 5">9NM-10</strain>
    </source>
</reference>
<dbReference type="PANTHER" id="PTHR37938:SF1">
    <property type="entry name" value="BLL0215 PROTEIN"/>
    <property type="match status" value="1"/>
</dbReference>
<evidence type="ECO:0000256" key="1">
    <source>
        <dbReference type="SAM" id="MobiDB-lite"/>
    </source>
</evidence>
<comment type="caution">
    <text evidence="4">The sequence shown here is derived from an EMBL/GenBank/DDBJ whole genome shotgun (WGS) entry which is preliminary data.</text>
</comment>
<feature type="transmembrane region" description="Helical" evidence="2">
    <location>
        <begin position="72"/>
        <end position="95"/>
    </location>
</feature>
<evidence type="ECO:0000313" key="4">
    <source>
        <dbReference type="EMBL" id="PCD01929.1"/>
    </source>
</evidence>
<evidence type="ECO:0000313" key="5">
    <source>
        <dbReference type="Proteomes" id="UP000218366"/>
    </source>
</evidence>
<dbReference type="AlphaFoldDB" id="A0A2A4B2B8"/>
<dbReference type="Pfam" id="PF03703">
    <property type="entry name" value="bPH_2"/>
    <property type="match status" value="1"/>
</dbReference>
<evidence type="ECO:0000259" key="3">
    <source>
        <dbReference type="Pfam" id="PF03703"/>
    </source>
</evidence>
<dbReference type="PANTHER" id="PTHR37938">
    <property type="entry name" value="BLL0215 PROTEIN"/>
    <property type="match status" value="1"/>
</dbReference>
<name>A0A2A4B2B8_9SPHN</name>
<feature type="region of interest" description="Disordered" evidence="1">
    <location>
        <begin position="1"/>
        <end position="25"/>
    </location>
</feature>
<keyword evidence="2" id="KW-1133">Transmembrane helix</keyword>
<dbReference type="Proteomes" id="UP000218366">
    <property type="component" value="Unassembled WGS sequence"/>
</dbReference>